<evidence type="ECO:0000256" key="11">
    <source>
        <dbReference type="HAMAP-Rule" id="MF_00133"/>
    </source>
</evidence>
<dbReference type="InterPro" id="IPR006654">
    <property type="entry name" value="Trp_synth_beta"/>
</dbReference>
<dbReference type="InterPro" id="IPR036052">
    <property type="entry name" value="TrpB-like_PALP_sf"/>
</dbReference>
<dbReference type="EC" id="4.2.1.20" evidence="11"/>
<dbReference type="GO" id="GO:0005737">
    <property type="term" value="C:cytoplasm"/>
    <property type="evidence" value="ECO:0007669"/>
    <property type="project" value="TreeGrafter"/>
</dbReference>
<dbReference type="PANTHER" id="PTHR48077">
    <property type="entry name" value="TRYPTOPHAN SYNTHASE-RELATED"/>
    <property type="match status" value="1"/>
</dbReference>
<dbReference type="UniPathway" id="UPA00035">
    <property type="reaction ID" value="UER00044"/>
</dbReference>
<feature type="modified residue" description="N6-(pyridoxal phosphate)lysine" evidence="11">
    <location>
        <position position="156"/>
    </location>
</feature>
<keyword evidence="6 11" id="KW-0822">Tryptophan biosynthesis</keyword>
<dbReference type="EMBL" id="FUKP01000063">
    <property type="protein sequence ID" value="SJN33084.1"/>
    <property type="molecule type" value="Genomic_DNA"/>
</dbReference>
<keyword evidence="5 11" id="KW-0028">Amino-acid biosynthesis</keyword>
<dbReference type="Gene3D" id="3.40.50.1100">
    <property type="match status" value="2"/>
</dbReference>
<comment type="subunit">
    <text evidence="4 11">Tetramer of two alpha and two beta chains.</text>
</comment>
<dbReference type="AlphaFoldDB" id="A0A1R4JMC9"/>
<comment type="catalytic activity">
    <reaction evidence="10 11">
        <text>(1S,2R)-1-C-(indol-3-yl)glycerol 3-phosphate + L-serine = D-glyceraldehyde 3-phosphate + L-tryptophan + H2O</text>
        <dbReference type="Rhea" id="RHEA:10532"/>
        <dbReference type="ChEBI" id="CHEBI:15377"/>
        <dbReference type="ChEBI" id="CHEBI:33384"/>
        <dbReference type="ChEBI" id="CHEBI:57912"/>
        <dbReference type="ChEBI" id="CHEBI:58866"/>
        <dbReference type="ChEBI" id="CHEBI:59776"/>
        <dbReference type="EC" id="4.2.1.20"/>
    </reaction>
</comment>
<gene>
    <name evidence="11" type="primary">trpB</name>
    <name evidence="14" type="ORF">FM125_09405</name>
</gene>
<proteinExistence type="inferred from homology"/>
<keyword evidence="9 11" id="KW-0456">Lyase</keyword>
<evidence type="ECO:0000256" key="9">
    <source>
        <dbReference type="ARBA" id="ARBA00023239"/>
    </source>
</evidence>
<dbReference type="PIRSF" id="PIRSF001413">
    <property type="entry name" value="Trp_syn_beta"/>
    <property type="match status" value="1"/>
</dbReference>
<evidence type="ECO:0000256" key="12">
    <source>
        <dbReference type="SAM" id="MobiDB-lite"/>
    </source>
</evidence>
<dbReference type="GO" id="GO:0004834">
    <property type="term" value="F:tryptophan synthase activity"/>
    <property type="evidence" value="ECO:0007669"/>
    <property type="project" value="UniProtKB-UniRule"/>
</dbReference>
<evidence type="ECO:0000256" key="4">
    <source>
        <dbReference type="ARBA" id="ARBA00011270"/>
    </source>
</evidence>
<dbReference type="PROSITE" id="PS00168">
    <property type="entry name" value="TRP_SYNTHASE_BETA"/>
    <property type="match status" value="1"/>
</dbReference>
<dbReference type="NCBIfam" id="TIGR00263">
    <property type="entry name" value="trpB"/>
    <property type="match status" value="1"/>
</dbReference>
<dbReference type="HAMAP" id="MF_00133">
    <property type="entry name" value="Trp_synth_beta"/>
    <property type="match status" value="1"/>
</dbReference>
<feature type="domain" description="Tryptophan synthase beta chain-like PALP" evidence="13">
    <location>
        <begin position="122"/>
        <end position="446"/>
    </location>
</feature>
<keyword evidence="7 11" id="KW-0663">Pyridoxal phosphate</keyword>
<evidence type="ECO:0000256" key="8">
    <source>
        <dbReference type="ARBA" id="ARBA00023141"/>
    </source>
</evidence>
<evidence type="ECO:0000256" key="2">
    <source>
        <dbReference type="ARBA" id="ARBA00004733"/>
    </source>
</evidence>
<comment type="pathway">
    <text evidence="2 11">Amino-acid biosynthesis; L-tryptophan biosynthesis; L-tryptophan from chorismate: step 5/5.</text>
</comment>
<evidence type="ECO:0000256" key="10">
    <source>
        <dbReference type="ARBA" id="ARBA00049047"/>
    </source>
</evidence>
<dbReference type="InterPro" id="IPR006653">
    <property type="entry name" value="Trp_synth_b_CS"/>
</dbReference>
<comment type="function">
    <text evidence="11">The beta subunit is responsible for the synthesis of L-tryptophan from indole and L-serine.</text>
</comment>
<evidence type="ECO:0000313" key="14">
    <source>
        <dbReference type="EMBL" id="SJN33084.1"/>
    </source>
</evidence>
<dbReference type="FunFam" id="3.40.50.1100:FF:000004">
    <property type="entry name" value="Tryptophan synthase beta chain"/>
    <property type="match status" value="1"/>
</dbReference>
<dbReference type="Pfam" id="PF00291">
    <property type="entry name" value="PALP"/>
    <property type="match status" value="1"/>
</dbReference>
<evidence type="ECO:0000256" key="1">
    <source>
        <dbReference type="ARBA" id="ARBA00001933"/>
    </source>
</evidence>
<comment type="similarity">
    <text evidence="3 11">Belongs to the TrpB family.</text>
</comment>
<name>A0A1R4JMC9_9MICC</name>
<accession>A0A1R4JMC9</accession>
<evidence type="ECO:0000256" key="6">
    <source>
        <dbReference type="ARBA" id="ARBA00022822"/>
    </source>
</evidence>
<dbReference type="PANTHER" id="PTHR48077:SF3">
    <property type="entry name" value="TRYPTOPHAN SYNTHASE"/>
    <property type="match status" value="1"/>
</dbReference>
<dbReference type="SUPFAM" id="SSF53686">
    <property type="entry name" value="Tryptophan synthase beta subunit-like PLP-dependent enzymes"/>
    <property type="match status" value="1"/>
</dbReference>
<evidence type="ECO:0000313" key="15">
    <source>
        <dbReference type="Proteomes" id="UP000196230"/>
    </source>
</evidence>
<evidence type="ECO:0000256" key="3">
    <source>
        <dbReference type="ARBA" id="ARBA00009982"/>
    </source>
</evidence>
<evidence type="ECO:0000256" key="7">
    <source>
        <dbReference type="ARBA" id="ARBA00022898"/>
    </source>
</evidence>
<dbReference type="CDD" id="cd06446">
    <property type="entry name" value="Trp-synth_B"/>
    <property type="match status" value="1"/>
</dbReference>
<evidence type="ECO:0000256" key="5">
    <source>
        <dbReference type="ARBA" id="ARBA00022605"/>
    </source>
</evidence>
<evidence type="ECO:0000259" key="13">
    <source>
        <dbReference type="Pfam" id="PF00291"/>
    </source>
</evidence>
<organism evidence="14 15">
    <name type="scientific">Micrococcus lylae</name>
    <dbReference type="NCBI Taxonomy" id="1273"/>
    <lineage>
        <taxon>Bacteria</taxon>
        <taxon>Bacillati</taxon>
        <taxon>Actinomycetota</taxon>
        <taxon>Actinomycetes</taxon>
        <taxon>Micrococcales</taxon>
        <taxon>Micrococcaceae</taxon>
        <taxon>Micrococcus</taxon>
    </lineage>
</organism>
<comment type="cofactor">
    <cofactor evidence="1 11">
        <name>pyridoxal 5'-phosphate</name>
        <dbReference type="ChEBI" id="CHEBI:597326"/>
    </cofactor>
</comment>
<reference evidence="14 15" key="1">
    <citation type="submission" date="2017-02" db="EMBL/GenBank/DDBJ databases">
        <authorList>
            <person name="Peterson S.W."/>
        </authorList>
    </citation>
    <scope>NUCLEOTIDE SEQUENCE [LARGE SCALE GENOMIC DNA]</scope>
    <source>
        <strain evidence="14 15">2B3F</strain>
    </source>
</reference>
<dbReference type="InterPro" id="IPR001926">
    <property type="entry name" value="TrpB-like_PALP"/>
</dbReference>
<protein>
    <recommendedName>
        <fullName evidence="11">Tryptophan synthase beta chain</fullName>
        <ecNumber evidence="11">4.2.1.20</ecNumber>
    </recommendedName>
</protein>
<dbReference type="InterPro" id="IPR023026">
    <property type="entry name" value="Trp_synth_beta/beta-like"/>
</dbReference>
<feature type="region of interest" description="Disordered" evidence="12">
    <location>
        <begin position="1"/>
        <end position="22"/>
    </location>
</feature>
<dbReference type="Proteomes" id="UP000196230">
    <property type="component" value="Unassembled WGS sequence"/>
</dbReference>
<keyword evidence="8 11" id="KW-0057">Aromatic amino acid biosynthesis</keyword>
<sequence length="470" mass="50244">MVDRLRAALSPAQAPKPPVPSGGFFHVRPGWTAHEGAPTMTVTDPCTADQQPEPTTLAEACDLVHTPDLDISEDGMFGTYGGAHLPPQLAGPMREVAEAYAEARQDPEFYAEYARLLRDFVGRPSPLTPLERLSDELGGARIVLKREDLNHTGAHKINHCVGEALLAKRMGKTSLIAETGAGQHGVALATAAALVGLDCEIHMGAVDIAKQHPNVVRMRLLGTKVVSVEREGRSLKEAVDSAFAVYAANPEKYLFAIGSVVGPHPFPTIVRDFQAVVGRESRRQIVERYGRLPDAVIACVGGGSNAMGAFTAYLDDSDVRLIGVEPGGRSQAKGEHAMTMGKGVPGMLHGMSTLVLQDEEGTPDPVHSIASGLDYPGVGPQHARFKELGRVEYVAEDDAAVLDAFQRLSRTEGIVPALESSHAVAHALRIAPRLPKEQMLLVNLSGRGDKDVDYVAEKLGITEDADEVVH</sequence>